<evidence type="ECO:0000313" key="6">
    <source>
        <dbReference type="EMBL" id="MCW8334573.1"/>
    </source>
</evidence>
<evidence type="ECO:0000256" key="2">
    <source>
        <dbReference type="ARBA" id="ARBA00023015"/>
    </source>
</evidence>
<keyword evidence="7" id="KW-1185">Reference proteome</keyword>
<keyword evidence="4" id="KW-0804">Transcription</keyword>
<organism evidence="6 7">
    <name type="scientific">Vibrio paucivorans</name>
    <dbReference type="NCBI Taxonomy" id="2829489"/>
    <lineage>
        <taxon>Bacteria</taxon>
        <taxon>Pseudomonadati</taxon>
        <taxon>Pseudomonadota</taxon>
        <taxon>Gammaproteobacteria</taxon>
        <taxon>Vibrionales</taxon>
        <taxon>Vibrionaceae</taxon>
        <taxon>Vibrio</taxon>
    </lineage>
</organism>
<dbReference type="SUPFAM" id="SSF46785">
    <property type="entry name" value="Winged helix' DNA-binding domain"/>
    <property type="match status" value="1"/>
</dbReference>
<name>A0A9X3HS74_9VIBR</name>
<reference evidence="6" key="1">
    <citation type="submission" date="2022-02" db="EMBL/GenBank/DDBJ databases">
        <title>Vibrio sp. nov., a new bacterium isolated from Bohai sea, China.</title>
        <authorList>
            <person name="Yuan Y."/>
        </authorList>
    </citation>
    <scope>NUCLEOTIDE SEQUENCE</scope>
    <source>
        <strain evidence="6">DBSS07</strain>
    </source>
</reference>
<dbReference type="InterPro" id="IPR005119">
    <property type="entry name" value="LysR_subst-bd"/>
</dbReference>
<evidence type="ECO:0000256" key="4">
    <source>
        <dbReference type="ARBA" id="ARBA00023163"/>
    </source>
</evidence>
<dbReference type="AlphaFoldDB" id="A0A9X3HS74"/>
<evidence type="ECO:0000256" key="1">
    <source>
        <dbReference type="ARBA" id="ARBA00009437"/>
    </source>
</evidence>
<dbReference type="Pfam" id="PF03466">
    <property type="entry name" value="LysR_substrate"/>
    <property type="match status" value="1"/>
</dbReference>
<dbReference type="GO" id="GO:0003700">
    <property type="term" value="F:DNA-binding transcription factor activity"/>
    <property type="evidence" value="ECO:0007669"/>
    <property type="project" value="InterPro"/>
</dbReference>
<dbReference type="SUPFAM" id="SSF53850">
    <property type="entry name" value="Periplasmic binding protein-like II"/>
    <property type="match status" value="1"/>
</dbReference>
<dbReference type="PANTHER" id="PTHR30126:SF91">
    <property type="entry name" value="LYSR FAMILY TRANSCRIPTIONAL REGULATOR"/>
    <property type="match status" value="1"/>
</dbReference>
<dbReference type="Gene3D" id="3.40.190.290">
    <property type="match status" value="1"/>
</dbReference>
<dbReference type="PANTHER" id="PTHR30126">
    <property type="entry name" value="HTH-TYPE TRANSCRIPTIONAL REGULATOR"/>
    <property type="match status" value="1"/>
</dbReference>
<sequence>MTNLEHLLVVETICTEGSFQKASEKLHKVRSAVSYSVKQVESFYGIQIFTRDTYRPELTAEGKVLIVQIRRLLKQANEFEAFVKEMKGEQETELKLGIGSIFPIERITDLLLDLKTTFPATTIHLDIEVASGERKLLDDDVDIAIYGSPSRHKAIDYQRIETIDVPLVVSNKMPLSRLESVSEADLAHYPQIVMKSSDLKAPDTHVVDDALKWFVTDLTTKKTLITAGLGWGRMPIHLVEKEIESQQLTCLETLGSLQLPIYVAKRKNQPLGPVAKKIWQYFSEK</sequence>
<dbReference type="PROSITE" id="PS50931">
    <property type="entry name" value="HTH_LYSR"/>
    <property type="match status" value="1"/>
</dbReference>
<evidence type="ECO:0000256" key="3">
    <source>
        <dbReference type="ARBA" id="ARBA00023125"/>
    </source>
</evidence>
<dbReference type="InterPro" id="IPR000847">
    <property type="entry name" value="LysR_HTH_N"/>
</dbReference>
<dbReference type="RefSeq" id="WP_265687961.1">
    <property type="nucleotide sequence ID" value="NZ_JAKRRX010000064.1"/>
</dbReference>
<protein>
    <submittedName>
        <fullName evidence="6">LysR family transcriptional regulator</fullName>
    </submittedName>
</protein>
<keyword evidence="3" id="KW-0238">DNA-binding</keyword>
<dbReference type="Pfam" id="PF00126">
    <property type="entry name" value="HTH_1"/>
    <property type="match status" value="1"/>
</dbReference>
<dbReference type="Gene3D" id="1.10.10.10">
    <property type="entry name" value="Winged helix-like DNA-binding domain superfamily/Winged helix DNA-binding domain"/>
    <property type="match status" value="1"/>
</dbReference>
<dbReference type="Proteomes" id="UP001155586">
    <property type="component" value="Unassembled WGS sequence"/>
</dbReference>
<feature type="domain" description="HTH lysR-type" evidence="5">
    <location>
        <begin position="1"/>
        <end position="59"/>
    </location>
</feature>
<dbReference type="EMBL" id="JAKRRX010000064">
    <property type="protein sequence ID" value="MCW8334573.1"/>
    <property type="molecule type" value="Genomic_DNA"/>
</dbReference>
<accession>A0A9X3HS74</accession>
<gene>
    <name evidence="6" type="ORF">MD483_12155</name>
</gene>
<dbReference type="GO" id="GO:0000976">
    <property type="term" value="F:transcription cis-regulatory region binding"/>
    <property type="evidence" value="ECO:0007669"/>
    <property type="project" value="TreeGrafter"/>
</dbReference>
<keyword evidence="2" id="KW-0805">Transcription regulation</keyword>
<comment type="similarity">
    <text evidence="1">Belongs to the LysR transcriptional regulatory family.</text>
</comment>
<dbReference type="InterPro" id="IPR036390">
    <property type="entry name" value="WH_DNA-bd_sf"/>
</dbReference>
<dbReference type="CDD" id="cd05466">
    <property type="entry name" value="PBP2_LTTR_substrate"/>
    <property type="match status" value="1"/>
</dbReference>
<proteinExistence type="inferred from homology"/>
<evidence type="ECO:0000259" key="5">
    <source>
        <dbReference type="PROSITE" id="PS50931"/>
    </source>
</evidence>
<evidence type="ECO:0000313" key="7">
    <source>
        <dbReference type="Proteomes" id="UP001155586"/>
    </source>
</evidence>
<comment type="caution">
    <text evidence="6">The sequence shown here is derived from an EMBL/GenBank/DDBJ whole genome shotgun (WGS) entry which is preliminary data.</text>
</comment>
<dbReference type="InterPro" id="IPR036388">
    <property type="entry name" value="WH-like_DNA-bd_sf"/>
</dbReference>